<dbReference type="Proteomes" id="UP001559623">
    <property type="component" value="Unassembled WGS sequence"/>
</dbReference>
<keyword evidence="2" id="KW-1185">Reference proteome</keyword>
<comment type="caution">
    <text evidence="1">The sequence shown here is derived from an EMBL/GenBank/DDBJ whole genome shotgun (WGS) entry which is preliminary data.</text>
</comment>
<proteinExistence type="predicted"/>
<sequence length="121" mass="13218">MERKGFALERMEPWGREAAAAALRDIGCTEAGVEIMRDKAVFSVVRVHDLPTKAANVVKQTFLSKGADAAVSRHAVDLSEERTDVLLFATLAQYREATAVLERQPWGLAVLAADLRVLLGI</sequence>
<reference evidence="1 2" key="1">
    <citation type="submission" date="2023-04" db="EMBL/GenBank/DDBJ databases">
        <title>Genome Sequence of Selenomonas sputigena ATCC 33150.</title>
        <authorList>
            <person name="Miller D.P."/>
            <person name="Anvari S."/>
            <person name="Polson S.W."/>
            <person name="Macdonald M."/>
            <person name="Mcdowell J.V."/>
        </authorList>
    </citation>
    <scope>NUCLEOTIDE SEQUENCE [LARGE SCALE GENOMIC DNA]</scope>
    <source>
        <strain evidence="1 2">ATCC 33150</strain>
    </source>
</reference>
<evidence type="ECO:0000313" key="2">
    <source>
        <dbReference type="Proteomes" id="UP001559623"/>
    </source>
</evidence>
<dbReference type="RefSeq" id="WP_368847788.1">
    <property type="nucleotide sequence ID" value="NZ_CP194411.1"/>
</dbReference>
<name>A0ABV3X794_9FIRM</name>
<accession>A0ABV3X794</accession>
<gene>
    <name evidence="1" type="ORF">QCO44_10590</name>
</gene>
<organism evidence="1 2">
    <name type="scientific">Selenomonas sputigena</name>
    <dbReference type="NCBI Taxonomy" id="69823"/>
    <lineage>
        <taxon>Bacteria</taxon>
        <taxon>Bacillati</taxon>
        <taxon>Bacillota</taxon>
        <taxon>Negativicutes</taxon>
        <taxon>Selenomonadales</taxon>
        <taxon>Selenomonadaceae</taxon>
        <taxon>Selenomonas</taxon>
    </lineage>
</organism>
<protein>
    <submittedName>
        <fullName evidence="1">Dihydropteroate synthase</fullName>
    </submittedName>
</protein>
<dbReference type="EMBL" id="JARVLH010000007">
    <property type="protein sequence ID" value="MEX5286072.1"/>
    <property type="molecule type" value="Genomic_DNA"/>
</dbReference>
<evidence type="ECO:0000313" key="1">
    <source>
        <dbReference type="EMBL" id="MEX5286072.1"/>
    </source>
</evidence>